<gene>
    <name evidence="1" type="ORF">TSUD_171890</name>
</gene>
<proteinExistence type="predicted"/>
<dbReference type="EMBL" id="DF973176">
    <property type="protein sequence ID" value="GAU17800.1"/>
    <property type="molecule type" value="Genomic_DNA"/>
</dbReference>
<organism evidence="1 2">
    <name type="scientific">Trifolium subterraneum</name>
    <name type="common">Subterranean clover</name>
    <dbReference type="NCBI Taxonomy" id="3900"/>
    <lineage>
        <taxon>Eukaryota</taxon>
        <taxon>Viridiplantae</taxon>
        <taxon>Streptophyta</taxon>
        <taxon>Embryophyta</taxon>
        <taxon>Tracheophyta</taxon>
        <taxon>Spermatophyta</taxon>
        <taxon>Magnoliopsida</taxon>
        <taxon>eudicotyledons</taxon>
        <taxon>Gunneridae</taxon>
        <taxon>Pentapetalae</taxon>
        <taxon>rosids</taxon>
        <taxon>fabids</taxon>
        <taxon>Fabales</taxon>
        <taxon>Fabaceae</taxon>
        <taxon>Papilionoideae</taxon>
        <taxon>50 kb inversion clade</taxon>
        <taxon>NPAAA clade</taxon>
        <taxon>Hologalegina</taxon>
        <taxon>IRL clade</taxon>
        <taxon>Trifolieae</taxon>
        <taxon>Trifolium</taxon>
    </lineage>
</organism>
<keyword evidence="2" id="KW-1185">Reference proteome</keyword>
<evidence type="ECO:0000313" key="1">
    <source>
        <dbReference type="EMBL" id="GAU17800.1"/>
    </source>
</evidence>
<sequence>MAAIEAFSKSLIEEVHKWGCLKQTGVSLSFFKRNLPLELLGELLNLRLFLMVAVKFAKW</sequence>
<dbReference type="Proteomes" id="UP000242715">
    <property type="component" value="Unassembled WGS sequence"/>
</dbReference>
<protein>
    <submittedName>
        <fullName evidence="1">Uncharacterized protein</fullName>
    </submittedName>
</protein>
<reference evidence="2" key="1">
    <citation type="journal article" date="2017" name="Front. Plant Sci.">
        <title>Climate Clever Clovers: New Paradigm to Reduce the Environmental Footprint of Ruminants by Breeding Low Methanogenic Forages Utilizing Haplotype Variation.</title>
        <authorList>
            <person name="Kaur P."/>
            <person name="Appels R."/>
            <person name="Bayer P.E."/>
            <person name="Keeble-Gagnere G."/>
            <person name="Wang J."/>
            <person name="Hirakawa H."/>
            <person name="Shirasawa K."/>
            <person name="Vercoe P."/>
            <person name="Stefanova K."/>
            <person name="Durmic Z."/>
            <person name="Nichols P."/>
            <person name="Revell C."/>
            <person name="Isobe S.N."/>
            <person name="Edwards D."/>
            <person name="Erskine W."/>
        </authorList>
    </citation>
    <scope>NUCLEOTIDE SEQUENCE [LARGE SCALE GENOMIC DNA]</scope>
    <source>
        <strain evidence="2">cv. Daliak</strain>
    </source>
</reference>
<name>A0A2Z6LJR4_TRISU</name>
<dbReference type="AlphaFoldDB" id="A0A2Z6LJR4"/>
<evidence type="ECO:0000313" key="2">
    <source>
        <dbReference type="Proteomes" id="UP000242715"/>
    </source>
</evidence>
<accession>A0A2Z6LJR4</accession>